<evidence type="ECO:0000313" key="2">
    <source>
        <dbReference type="EMBL" id="EEF26296.1"/>
    </source>
</evidence>
<dbReference type="GO" id="GO:0050377">
    <property type="term" value="F:UDP-glucose 4,6-dehydratase activity"/>
    <property type="evidence" value="ECO:0000318"/>
    <property type="project" value="GO_Central"/>
</dbReference>
<dbReference type="Proteomes" id="UP000008311">
    <property type="component" value="Unassembled WGS sequence"/>
</dbReference>
<dbReference type="GO" id="GO:0051555">
    <property type="term" value="P:flavonol biosynthetic process"/>
    <property type="evidence" value="ECO:0000318"/>
    <property type="project" value="GO_Central"/>
</dbReference>
<evidence type="ECO:0000259" key="1">
    <source>
        <dbReference type="Pfam" id="PF01370"/>
    </source>
</evidence>
<dbReference type="InterPro" id="IPR036291">
    <property type="entry name" value="NAD(P)-bd_dom_sf"/>
</dbReference>
<dbReference type="AlphaFoldDB" id="B9TCW8"/>
<dbReference type="PANTHER" id="PTHR48079">
    <property type="entry name" value="PROTEIN YEEZ"/>
    <property type="match status" value="1"/>
</dbReference>
<dbReference type="InterPro" id="IPR001509">
    <property type="entry name" value="Epimerase_deHydtase"/>
</dbReference>
<dbReference type="EMBL" id="EQ977648">
    <property type="protein sequence ID" value="EEF26296.1"/>
    <property type="molecule type" value="Genomic_DNA"/>
</dbReference>
<organism evidence="2 3">
    <name type="scientific">Ricinus communis</name>
    <name type="common">Castor bean</name>
    <dbReference type="NCBI Taxonomy" id="3988"/>
    <lineage>
        <taxon>Eukaryota</taxon>
        <taxon>Viridiplantae</taxon>
        <taxon>Streptophyta</taxon>
        <taxon>Embryophyta</taxon>
        <taxon>Tracheophyta</taxon>
        <taxon>Spermatophyta</taxon>
        <taxon>Magnoliopsida</taxon>
        <taxon>eudicotyledons</taxon>
        <taxon>Gunneridae</taxon>
        <taxon>Pentapetalae</taxon>
        <taxon>rosids</taxon>
        <taxon>fabids</taxon>
        <taxon>Malpighiales</taxon>
        <taxon>Euphorbiaceae</taxon>
        <taxon>Acalyphoideae</taxon>
        <taxon>Acalypheae</taxon>
        <taxon>Ricinus</taxon>
    </lineage>
</organism>
<dbReference type="Pfam" id="PF01370">
    <property type="entry name" value="Epimerase"/>
    <property type="match status" value="1"/>
</dbReference>
<dbReference type="InParanoid" id="B9TCW8"/>
<dbReference type="Gene3D" id="3.40.50.720">
    <property type="entry name" value="NAD(P)-binding Rossmann-like Domain"/>
    <property type="match status" value="1"/>
</dbReference>
<reference evidence="3" key="1">
    <citation type="journal article" date="2010" name="Nat. Biotechnol.">
        <title>Draft genome sequence of the oilseed species Ricinus communis.</title>
        <authorList>
            <person name="Chan A.P."/>
            <person name="Crabtree J."/>
            <person name="Zhao Q."/>
            <person name="Lorenzi H."/>
            <person name="Orvis J."/>
            <person name="Puiu D."/>
            <person name="Melake-Berhan A."/>
            <person name="Jones K.M."/>
            <person name="Redman J."/>
            <person name="Chen G."/>
            <person name="Cahoon E.B."/>
            <person name="Gedil M."/>
            <person name="Stanke M."/>
            <person name="Haas B.J."/>
            <person name="Wortman J.R."/>
            <person name="Fraser-Liggett C.M."/>
            <person name="Ravel J."/>
            <person name="Rabinowicz P.D."/>
        </authorList>
    </citation>
    <scope>NUCLEOTIDE SEQUENCE [LARGE SCALE GENOMIC DNA]</scope>
    <source>
        <strain evidence="3">cv. Hale</strain>
    </source>
</reference>
<dbReference type="GO" id="GO:0010280">
    <property type="term" value="F:UDP-L-rhamnose synthase activity"/>
    <property type="evidence" value="ECO:0000318"/>
    <property type="project" value="GO_Central"/>
</dbReference>
<dbReference type="GO" id="GO:0010253">
    <property type="term" value="P:UDP-rhamnose biosynthetic process"/>
    <property type="evidence" value="ECO:0000318"/>
    <property type="project" value="GO_Central"/>
</dbReference>
<dbReference type="InterPro" id="IPR051783">
    <property type="entry name" value="NAD(P)-dependent_oxidoreduct"/>
</dbReference>
<gene>
    <name evidence="2" type="ORF">RCOM_1921260</name>
</gene>
<accession>B9TCW8</accession>
<protein>
    <submittedName>
        <fullName evidence="2">NAD dependent epimerase/dehydratase, putative</fullName>
    </submittedName>
</protein>
<dbReference type="eggNOG" id="KOG1502">
    <property type="taxonomic scope" value="Eukaryota"/>
</dbReference>
<evidence type="ECO:0000313" key="3">
    <source>
        <dbReference type="Proteomes" id="UP000008311"/>
    </source>
</evidence>
<sequence>MAVEKILVTGASGLLGANICRIAIEQGRQVRGLVRKSADGDVLKKLGVEPVLGDVCDPASLSRAIQGVDGVIHSAAVIGGTWSTATAADFDAVNYQGVVNVLDAARAANVRRSVLISTLAIVDRTFTITENSPLIPVDSQGSGYAHAKLGSYYAGMHRACRGEDIVFVLPGAMYGPSPFIDRALEPTLFTGTMYLALTGQLEKYARFPLTWPFVDDVANITLAALDKGKSGHRYLGGGRAEDACSLAEFCNMACEYAGVAHRVRDLLPDDADADIGSMRHFATIRVAEPPIDPTGTMRALGVSFTPLREGIAKTVDWLRANGRI</sequence>
<name>B9TCW8_RICCO</name>
<dbReference type="SUPFAM" id="SSF51735">
    <property type="entry name" value="NAD(P)-binding Rossmann-fold domains"/>
    <property type="match status" value="1"/>
</dbReference>
<feature type="domain" description="NAD-dependent epimerase/dehydratase" evidence="1">
    <location>
        <begin position="6"/>
        <end position="234"/>
    </location>
</feature>
<dbReference type="PANTHER" id="PTHR48079:SF6">
    <property type="entry name" value="NAD(P)-BINDING DOMAIN-CONTAINING PROTEIN-RELATED"/>
    <property type="match status" value="1"/>
</dbReference>
<keyword evidence="3" id="KW-1185">Reference proteome</keyword>
<dbReference type="GO" id="GO:0010315">
    <property type="term" value="P:auxin export across the plasma membrane"/>
    <property type="evidence" value="ECO:0000318"/>
    <property type="project" value="GO_Central"/>
</dbReference>
<proteinExistence type="predicted"/>
<dbReference type="STRING" id="3988.B9TCW8"/>